<evidence type="ECO:0000256" key="6">
    <source>
        <dbReference type="ARBA" id="ARBA00022741"/>
    </source>
</evidence>
<evidence type="ECO:0000256" key="1">
    <source>
        <dbReference type="ARBA" id="ARBA00001946"/>
    </source>
</evidence>
<evidence type="ECO:0000256" key="4">
    <source>
        <dbReference type="ARBA" id="ARBA00022695"/>
    </source>
</evidence>
<dbReference type="SUPFAM" id="SSF81301">
    <property type="entry name" value="Nucleotidyltransferase"/>
    <property type="match status" value="1"/>
</dbReference>
<dbReference type="SUPFAM" id="SSF81891">
    <property type="entry name" value="Poly A polymerase C-terminal region-like"/>
    <property type="match status" value="1"/>
</dbReference>
<keyword evidence="4" id="KW-0548">Nucleotidyltransferase</keyword>
<dbReference type="InterPro" id="IPR003607">
    <property type="entry name" value="HD/PDEase_dom"/>
</dbReference>
<dbReference type="Gene3D" id="1.10.3090.10">
    <property type="entry name" value="cca-adding enzyme, domain 2"/>
    <property type="match status" value="1"/>
</dbReference>
<dbReference type="InterPro" id="IPR032828">
    <property type="entry name" value="PolyA_RNA-bd"/>
</dbReference>
<dbReference type="Pfam" id="PF01966">
    <property type="entry name" value="HD"/>
    <property type="match status" value="1"/>
</dbReference>
<dbReference type="InterPro" id="IPR002646">
    <property type="entry name" value="PolA_pol_head_dom"/>
</dbReference>
<reference evidence="11 12" key="1">
    <citation type="journal article" date="2016" name="Nat. Commun.">
        <title>Thousands of microbial genomes shed light on interconnected biogeochemical processes in an aquifer system.</title>
        <authorList>
            <person name="Anantharaman K."/>
            <person name="Brown C.T."/>
            <person name="Hug L.A."/>
            <person name="Sharon I."/>
            <person name="Castelle C.J."/>
            <person name="Probst A.J."/>
            <person name="Thomas B.C."/>
            <person name="Singh A."/>
            <person name="Wilkins M.J."/>
            <person name="Karaoz U."/>
            <person name="Brodie E.L."/>
            <person name="Williams K.H."/>
            <person name="Hubbard S.S."/>
            <person name="Banfield J.F."/>
        </authorList>
    </citation>
    <scope>NUCLEOTIDE SEQUENCE [LARGE SCALE GENOMIC DNA]</scope>
</reference>
<dbReference type="PANTHER" id="PTHR46173">
    <property type="entry name" value="CCA TRNA NUCLEOTIDYLTRANSFERASE 1, MITOCHONDRIAL"/>
    <property type="match status" value="1"/>
</dbReference>
<dbReference type="PANTHER" id="PTHR46173:SF1">
    <property type="entry name" value="CCA TRNA NUCLEOTIDYLTRANSFERASE 1, MITOCHONDRIAL"/>
    <property type="match status" value="1"/>
</dbReference>
<feature type="coiled-coil region" evidence="9">
    <location>
        <begin position="463"/>
        <end position="490"/>
    </location>
</feature>
<dbReference type="InterPro" id="IPR043519">
    <property type="entry name" value="NT_sf"/>
</dbReference>
<dbReference type="InterPro" id="IPR006674">
    <property type="entry name" value="HD_domain"/>
</dbReference>
<gene>
    <name evidence="11" type="ORF">A3H51_02830</name>
</gene>
<keyword evidence="8" id="KW-0694">RNA-binding</keyword>
<keyword evidence="7" id="KW-0460">Magnesium</keyword>
<dbReference type="STRING" id="1802164.A3H51_02830"/>
<evidence type="ECO:0000256" key="5">
    <source>
        <dbReference type="ARBA" id="ARBA00022723"/>
    </source>
</evidence>
<organism evidence="11 12">
    <name type="scientific">Candidatus Spechtbacteria bacterium RIFCSPLOWO2_02_FULL_38_8</name>
    <dbReference type="NCBI Taxonomy" id="1802164"/>
    <lineage>
        <taxon>Bacteria</taxon>
        <taxon>Candidatus Spechtiibacteriota</taxon>
    </lineage>
</organism>
<dbReference type="InterPro" id="IPR006675">
    <property type="entry name" value="HDIG_dom"/>
</dbReference>
<dbReference type="Gene3D" id="3.30.460.10">
    <property type="entry name" value="Beta Polymerase, domain 2"/>
    <property type="match status" value="1"/>
</dbReference>
<evidence type="ECO:0000256" key="8">
    <source>
        <dbReference type="RuleBase" id="RU003953"/>
    </source>
</evidence>
<proteinExistence type="inferred from homology"/>
<dbReference type="GO" id="GO:0016779">
    <property type="term" value="F:nucleotidyltransferase activity"/>
    <property type="evidence" value="ECO:0007669"/>
    <property type="project" value="UniProtKB-KW"/>
</dbReference>
<dbReference type="SMART" id="SM00471">
    <property type="entry name" value="HDc"/>
    <property type="match status" value="1"/>
</dbReference>
<dbReference type="AlphaFoldDB" id="A0A1G2HIN3"/>
<dbReference type="GO" id="GO:0000166">
    <property type="term" value="F:nucleotide binding"/>
    <property type="evidence" value="ECO:0007669"/>
    <property type="project" value="UniProtKB-KW"/>
</dbReference>
<evidence type="ECO:0000259" key="10">
    <source>
        <dbReference type="PROSITE" id="PS51831"/>
    </source>
</evidence>
<evidence type="ECO:0000256" key="2">
    <source>
        <dbReference type="ARBA" id="ARBA00022679"/>
    </source>
</evidence>
<dbReference type="GO" id="GO:0008033">
    <property type="term" value="P:tRNA processing"/>
    <property type="evidence" value="ECO:0007669"/>
    <property type="project" value="UniProtKB-KW"/>
</dbReference>
<dbReference type="NCBIfam" id="TIGR00277">
    <property type="entry name" value="HDIG"/>
    <property type="match status" value="1"/>
</dbReference>
<dbReference type="GO" id="GO:0046872">
    <property type="term" value="F:metal ion binding"/>
    <property type="evidence" value="ECO:0007669"/>
    <property type="project" value="UniProtKB-KW"/>
</dbReference>
<dbReference type="Pfam" id="PF12627">
    <property type="entry name" value="PolyA_pol_RNAbd"/>
    <property type="match status" value="1"/>
</dbReference>
<dbReference type="GO" id="GO:0000049">
    <property type="term" value="F:tRNA binding"/>
    <property type="evidence" value="ECO:0007669"/>
    <property type="project" value="TreeGrafter"/>
</dbReference>
<keyword evidence="5" id="KW-0479">Metal-binding</keyword>
<dbReference type="Gene3D" id="1.10.246.80">
    <property type="match status" value="1"/>
</dbReference>
<evidence type="ECO:0000313" key="12">
    <source>
        <dbReference type="Proteomes" id="UP000178509"/>
    </source>
</evidence>
<evidence type="ECO:0000256" key="9">
    <source>
        <dbReference type="SAM" id="Coils"/>
    </source>
</evidence>
<dbReference type="Proteomes" id="UP000178509">
    <property type="component" value="Unassembled WGS sequence"/>
</dbReference>
<keyword evidence="2 8" id="KW-0808">Transferase</keyword>
<dbReference type="InterPro" id="IPR050264">
    <property type="entry name" value="Bact_CCA-adding_enz_type3_sf"/>
</dbReference>
<comment type="caution">
    <text evidence="11">The sequence shown here is derived from an EMBL/GenBank/DDBJ whole genome shotgun (WGS) entry which is preliminary data.</text>
</comment>
<dbReference type="CDD" id="cd05398">
    <property type="entry name" value="NT_ClassII-CCAase"/>
    <property type="match status" value="1"/>
</dbReference>
<dbReference type="EMBL" id="MHOJ01000021">
    <property type="protein sequence ID" value="OGZ62313.1"/>
    <property type="molecule type" value="Genomic_DNA"/>
</dbReference>
<feature type="domain" description="HD" evidence="10">
    <location>
        <begin position="260"/>
        <end position="374"/>
    </location>
</feature>
<dbReference type="Pfam" id="PF01743">
    <property type="entry name" value="PolyA_pol"/>
    <property type="match status" value="1"/>
</dbReference>
<sequence>MKIPKEVKKILTTLEAVGFEAYIVGGCVRDILLEKKPKDWDVATNANPDEIQKLFPDSFYENRFGTVGVKISALFTKSEAKQSGDSENEAIKVVEVTTYRVESNYSDKRHPDKVKFTTSLEEDLKRRDFTINALAMSVDGKLVDLFNGMKDLKEGFIKAVGNPDERFNEDALRLMRAIRFCAQLNFTIEENTLKAIKKNAELIKKIAVERVNDELVKLISTKNAYNGILFMKDTGLLHIVLLELAKGIGVSQAKHHIYTVFEHNILALKWAAEHDYPVHVRFAALFHDIGKPQTKRGSDKEATFYGHEVVGARIVRKLMERLKFSREFTERVVTLVRYHLFYYNVDEVTESSVRRLIAKVGAENMDDLVKVRICDRMGSGVPKPEPYRLRHFRYMIDKVQKDAISVGMLKVSGNDIMEYLNIKPGPKVGQILNTLLDEVLDDQSKNKKVYLKKRAKELGKLNDNELEKLKKEAVKKQEKLEEKVNQDIKEKYYLK</sequence>
<accession>A0A1G2HIN3</accession>
<dbReference type="CDD" id="cd00077">
    <property type="entry name" value="HDc"/>
    <property type="match status" value="1"/>
</dbReference>
<evidence type="ECO:0000256" key="3">
    <source>
        <dbReference type="ARBA" id="ARBA00022694"/>
    </source>
</evidence>
<protein>
    <recommendedName>
        <fullName evidence="10">HD domain-containing protein</fullName>
    </recommendedName>
</protein>
<comment type="similarity">
    <text evidence="8">Belongs to the tRNA nucleotidyltransferase/poly(A) polymerase family.</text>
</comment>
<dbReference type="PROSITE" id="PS51831">
    <property type="entry name" value="HD"/>
    <property type="match status" value="1"/>
</dbReference>
<keyword evidence="9" id="KW-0175">Coiled coil</keyword>
<keyword evidence="3" id="KW-0819">tRNA processing</keyword>
<keyword evidence="6" id="KW-0547">Nucleotide-binding</keyword>
<comment type="cofactor">
    <cofactor evidence="1">
        <name>Mg(2+)</name>
        <dbReference type="ChEBI" id="CHEBI:18420"/>
    </cofactor>
</comment>
<name>A0A1G2HIN3_9BACT</name>
<evidence type="ECO:0000313" key="11">
    <source>
        <dbReference type="EMBL" id="OGZ62313.1"/>
    </source>
</evidence>
<evidence type="ECO:0000256" key="7">
    <source>
        <dbReference type="ARBA" id="ARBA00022842"/>
    </source>
</evidence>